<organism evidence="1 2">
    <name type="scientific">Epilithonimonas hispanica</name>
    <dbReference type="NCBI Taxonomy" id="358687"/>
    <lineage>
        <taxon>Bacteria</taxon>
        <taxon>Pseudomonadati</taxon>
        <taxon>Bacteroidota</taxon>
        <taxon>Flavobacteriia</taxon>
        <taxon>Flavobacteriales</taxon>
        <taxon>Weeksellaceae</taxon>
        <taxon>Chryseobacterium group</taxon>
        <taxon>Epilithonimonas</taxon>
    </lineage>
</organism>
<dbReference type="AlphaFoldDB" id="A0A3D9D1L9"/>
<name>A0A3D9D1L9_9FLAO</name>
<accession>A0A3D9D1L9</accession>
<evidence type="ECO:0008006" key="3">
    <source>
        <dbReference type="Google" id="ProtNLM"/>
    </source>
</evidence>
<dbReference type="EMBL" id="QNUG01000007">
    <property type="protein sequence ID" value="REC71902.1"/>
    <property type="molecule type" value="Genomic_DNA"/>
</dbReference>
<gene>
    <name evidence="1" type="ORF">DRF58_04510</name>
</gene>
<protein>
    <recommendedName>
        <fullName evidence="3">Glycosyltransferase family 1 protein</fullName>
    </recommendedName>
</protein>
<evidence type="ECO:0000313" key="2">
    <source>
        <dbReference type="Proteomes" id="UP000256326"/>
    </source>
</evidence>
<proteinExistence type="predicted"/>
<evidence type="ECO:0000313" key="1">
    <source>
        <dbReference type="EMBL" id="REC71902.1"/>
    </source>
</evidence>
<sequence length="351" mass="41596">MDKNLVIMSIYIACPPLFATGGTELLHQLHQKLKQRGIDSYIYYYDAIQENKEDLIAERFKKYFVNFEKEIVLDFVDTKDHFLILPETLFGKIKTSKIKLCQWWLSVDNFFKDKWLLKQNLIFSNDPIQNLKNFLKKTINRFPYNTLNEMLNQENVYCNFYQSHYALQFIKKLGLRNPLPLSDFINSDILQLSASTDISSKENIIIYNPQKGIEKIEILKKNSPKNFNWIPIENMSPIEVQELFKKSKLYIDFGYHPGKDRIPREAAVNDCCIITNREGSAKNNIDIPIFDKYKFSEPIKDQTKIFELISDIFANYKLHLKNFQSYKNKILKEEQIFEIEIDHFLKKLKLI</sequence>
<reference evidence="1 2" key="1">
    <citation type="journal article" date="2006" name="Int. J. Syst. Evol. Microbiol.">
        <title>Chryseobacterium hispanicum sp. nov., isolated from the drinking water distribution system of Sevilla, Spain.</title>
        <authorList>
            <person name="Gallego V."/>
            <person name="Garcia M.T."/>
            <person name="Ventosa A."/>
        </authorList>
    </citation>
    <scope>NUCLEOTIDE SEQUENCE [LARGE SCALE GENOMIC DNA]</scope>
    <source>
        <strain evidence="1 2">KCTC 22104</strain>
    </source>
</reference>
<dbReference type="Proteomes" id="UP000256326">
    <property type="component" value="Unassembled WGS sequence"/>
</dbReference>
<keyword evidence="2" id="KW-1185">Reference proteome</keyword>
<comment type="caution">
    <text evidence="1">The sequence shown here is derived from an EMBL/GenBank/DDBJ whole genome shotgun (WGS) entry which is preliminary data.</text>
</comment>